<evidence type="ECO:0000256" key="4">
    <source>
        <dbReference type="SAM" id="MobiDB-lite"/>
    </source>
</evidence>
<dbReference type="InterPro" id="IPR036291">
    <property type="entry name" value="NAD(P)-bd_dom_sf"/>
</dbReference>
<dbReference type="FunFam" id="1.10.1040.10:FF:000017">
    <property type="entry name" value="2-dehydropantoate 2-reductase"/>
    <property type="match status" value="1"/>
</dbReference>
<keyword evidence="2" id="KW-0521">NADP</keyword>
<dbReference type="SUPFAM" id="SSF51735">
    <property type="entry name" value="NAD(P)-binding Rossmann-fold domains"/>
    <property type="match status" value="1"/>
</dbReference>
<feature type="compositionally biased region" description="Low complexity" evidence="4">
    <location>
        <begin position="195"/>
        <end position="217"/>
    </location>
</feature>
<dbReference type="GO" id="GO:0008677">
    <property type="term" value="F:2-dehydropantoate 2-reductase activity"/>
    <property type="evidence" value="ECO:0007669"/>
    <property type="project" value="TreeGrafter"/>
</dbReference>
<evidence type="ECO:0000256" key="1">
    <source>
        <dbReference type="ARBA" id="ARBA00007870"/>
    </source>
</evidence>
<dbReference type="SUPFAM" id="SSF48179">
    <property type="entry name" value="6-phosphogluconate dehydrogenase C-terminal domain-like"/>
    <property type="match status" value="1"/>
</dbReference>
<dbReference type="InterPro" id="IPR008927">
    <property type="entry name" value="6-PGluconate_DH-like_C_sf"/>
</dbReference>
<dbReference type="InterPro" id="IPR013328">
    <property type="entry name" value="6PGD_dom2"/>
</dbReference>
<name>A0A433QBL3_9FUNG</name>
<dbReference type="InterPro" id="IPR013332">
    <property type="entry name" value="KPR_N"/>
</dbReference>
<dbReference type="Pfam" id="PF08546">
    <property type="entry name" value="ApbA_C"/>
    <property type="match status" value="1"/>
</dbReference>
<comment type="caution">
    <text evidence="7">The sequence shown here is derived from an EMBL/GenBank/DDBJ whole genome shotgun (WGS) entry which is preliminary data.</text>
</comment>
<dbReference type="PANTHER" id="PTHR43765">
    <property type="entry name" value="2-DEHYDROPANTOATE 2-REDUCTASE-RELATED"/>
    <property type="match status" value="1"/>
</dbReference>
<dbReference type="InterPro" id="IPR050838">
    <property type="entry name" value="Ketopantoate_reductase"/>
</dbReference>
<feature type="domain" description="Ketopantoate reductase N-terminal" evidence="5">
    <location>
        <begin position="3"/>
        <end position="159"/>
    </location>
</feature>
<protein>
    <submittedName>
        <fullName evidence="7">Ketopantoate reductase PanE/ApbA C terminal-domain-containing protein</fullName>
    </submittedName>
</protein>
<feature type="region of interest" description="Disordered" evidence="4">
    <location>
        <begin position="164"/>
        <end position="219"/>
    </location>
</feature>
<dbReference type="GO" id="GO:0005739">
    <property type="term" value="C:mitochondrion"/>
    <property type="evidence" value="ECO:0007669"/>
    <property type="project" value="TreeGrafter"/>
</dbReference>
<proteinExistence type="inferred from homology"/>
<evidence type="ECO:0000259" key="6">
    <source>
        <dbReference type="Pfam" id="PF08546"/>
    </source>
</evidence>
<evidence type="ECO:0000313" key="8">
    <source>
        <dbReference type="Proteomes" id="UP000274822"/>
    </source>
</evidence>
<evidence type="ECO:0000256" key="2">
    <source>
        <dbReference type="ARBA" id="ARBA00022857"/>
    </source>
</evidence>
<reference evidence="7 8" key="1">
    <citation type="journal article" date="2018" name="New Phytol.">
        <title>Phylogenomics of Endogonaceae and evolution of mycorrhizas within Mucoromycota.</title>
        <authorList>
            <person name="Chang Y."/>
            <person name="Desiro A."/>
            <person name="Na H."/>
            <person name="Sandor L."/>
            <person name="Lipzen A."/>
            <person name="Clum A."/>
            <person name="Barry K."/>
            <person name="Grigoriev I.V."/>
            <person name="Martin F.M."/>
            <person name="Stajich J.E."/>
            <person name="Smith M.E."/>
            <person name="Bonito G."/>
            <person name="Spatafora J.W."/>
        </authorList>
    </citation>
    <scope>NUCLEOTIDE SEQUENCE [LARGE SCALE GENOMIC DNA]</scope>
    <source>
        <strain evidence="7 8">AD002</strain>
    </source>
</reference>
<dbReference type="EMBL" id="RBNJ01008861">
    <property type="protein sequence ID" value="RUS27198.1"/>
    <property type="molecule type" value="Genomic_DNA"/>
</dbReference>
<gene>
    <name evidence="7" type="ORF">BC938DRAFT_483602</name>
</gene>
<accession>A0A433QBL3</accession>
<dbReference type="GO" id="GO:0050661">
    <property type="term" value="F:NADP binding"/>
    <property type="evidence" value="ECO:0007669"/>
    <property type="project" value="TreeGrafter"/>
</dbReference>
<feature type="domain" description="Ketopantoate reductase C-terminal" evidence="6">
    <location>
        <begin position="245"/>
        <end position="375"/>
    </location>
</feature>
<sequence length="387" mass="42919">MNFHILGTGAIGCLVATYLRQSNHTVTLLLKNEQSLVAYRENDGVIYEKDGVSTTIRDFNFDLASTDAEDRIYNLVVTTKTYDAIEAVMPLTRRIGRQSTIILLQNGMGMHEDLARICFPDRSTRPSLVVGVNTHGVYRPTPFHVIHAGWKGDIHFGIVPREGEAKESEIQSGSGDEPAQQDYSANDARVHGGQSDNNSSPTSPTNNYSSPLPSTSNITSPSYSPTITALLALPLNTHFEPWPNMQCRILEKLVINCCINPVTALLRCRNGDLMDQDQGTQLIQHVCDEAAEVIRASSLVSDRHVIATRFTSDALQRIVEQVCQNTSRNESSMLQDVRARRITEVDYMNGYLSRIGKRLGIPTPANDILIALVKLQYRLAHKEVVIS</sequence>
<evidence type="ECO:0000313" key="7">
    <source>
        <dbReference type="EMBL" id="RUS27198.1"/>
    </source>
</evidence>
<keyword evidence="8" id="KW-1185">Reference proteome</keyword>
<dbReference type="Gene3D" id="1.10.1040.10">
    <property type="entry name" value="N-(1-d-carboxylethyl)-l-norvaline Dehydrogenase, domain 2"/>
    <property type="match status" value="1"/>
</dbReference>
<evidence type="ECO:0000256" key="3">
    <source>
        <dbReference type="ARBA" id="ARBA00023002"/>
    </source>
</evidence>
<evidence type="ECO:0000259" key="5">
    <source>
        <dbReference type="Pfam" id="PF02558"/>
    </source>
</evidence>
<keyword evidence="3" id="KW-0560">Oxidoreductase</keyword>
<dbReference type="InterPro" id="IPR013752">
    <property type="entry name" value="KPA_reductase"/>
</dbReference>
<organism evidence="7 8">
    <name type="scientific">Jimgerdemannia flammicorona</name>
    <dbReference type="NCBI Taxonomy" id="994334"/>
    <lineage>
        <taxon>Eukaryota</taxon>
        <taxon>Fungi</taxon>
        <taxon>Fungi incertae sedis</taxon>
        <taxon>Mucoromycota</taxon>
        <taxon>Mucoromycotina</taxon>
        <taxon>Endogonomycetes</taxon>
        <taxon>Endogonales</taxon>
        <taxon>Endogonaceae</taxon>
        <taxon>Jimgerdemannia</taxon>
    </lineage>
</organism>
<dbReference type="PANTHER" id="PTHR43765:SF2">
    <property type="entry name" value="2-DEHYDROPANTOATE 2-REDUCTASE"/>
    <property type="match status" value="1"/>
</dbReference>
<dbReference type="Proteomes" id="UP000274822">
    <property type="component" value="Unassembled WGS sequence"/>
</dbReference>
<comment type="similarity">
    <text evidence="1">Belongs to the ketopantoate reductase family.</text>
</comment>
<dbReference type="Pfam" id="PF02558">
    <property type="entry name" value="ApbA"/>
    <property type="match status" value="1"/>
</dbReference>
<dbReference type="Gene3D" id="3.40.50.720">
    <property type="entry name" value="NAD(P)-binding Rossmann-like Domain"/>
    <property type="match status" value="1"/>
</dbReference>
<dbReference type="AlphaFoldDB" id="A0A433QBL3"/>